<evidence type="ECO:0000313" key="3">
    <source>
        <dbReference type="EMBL" id="RLK46822.1"/>
    </source>
</evidence>
<evidence type="ECO:0008006" key="5">
    <source>
        <dbReference type="Google" id="ProtNLM"/>
    </source>
</evidence>
<name>A0A498BTU9_9GAMM</name>
<gene>
    <name evidence="3" type="ORF">DFR31_2529</name>
</gene>
<dbReference type="PROSITE" id="PS51257">
    <property type="entry name" value="PROKAR_LIPOPROTEIN"/>
    <property type="match status" value="1"/>
</dbReference>
<keyword evidence="2" id="KW-0732">Signal</keyword>
<protein>
    <recommendedName>
        <fullName evidence="5">Lipoprotein</fullName>
    </recommendedName>
</protein>
<reference evidence="3 4" key="1">
    <citation type="submission" date="2018-10" db="EMBL/GenBank/DDBJ databases">
        <title>Genomic Encyclopedia of Type Strains, Phase IV (KMG-IV): sequencing the most valuable type-strain genomes for metagenomic binning, comparative biology and taxonomic classification.</title>
        <authorList>
            <person name="Goeker M."/>
        </authorList>
    </citation>
    <scope>NUCLEOTIDE SEQUENCE [LARGE SCALE GENOMIC DNA]</scope>
    <source>
        <strain evidence="3 4">DSM 12769</strain>
    </source>
</reference>
<feature type="signal peptide" evidence="2">
    <location>
        <begin position="1"/>
        <end position="19"/>
    </location>
</feature>
<evidence type="ECO:0000256" key="2">
    <source>
        <dbReference type="SAM" id="SignalP"/>
    </source>
</evidence>
<dbReference type="EMBL" id="RCDA01000005">
    <property type="protein sequence ID" value="RLK46822.1"/>
    <property type="molecule type" value="Genomic_DNA"/>
</dbReference>
<comment type="caution">
    <text evidence="3">The sequence shown here is derived from an EMBL/GenBank/DDBJ whole genome shotgun (WGS) entry which is preliminary data.</text>
</comment>
<dbReference type="OrthoDB" id="6118580at2"/>
<feature type="coiled-coil region" evidence="1">
    <location>
        <begin position="36"/>
        <end position="77"/>
    </location>
</feature>
<dbReference type="RefSeq" id="WP_147436980.1">
    <property type="nucleotide sequence ID" value="NZ_RCDA01000005.1"/>
</dbReference>
<dbReference type="Proteomes" id="UP000275461">
    <property type="component" value="Unassembled WGS sequence"/>
</dbReference>
<sequence length="208" mass="23563">MKHALIAGLCALFLTGCFATYPLDFSEEEWESLSPEERLAAREKQAELDRAAAERRTAEAQAREAEAARQLAELEVRRREAGYGERLQCVMEQGELRSGSRWRAVEPFAVDVVEGMDVPFDYREQDRGRHRSNDGIAQFDGTTLTLCAERWASRPDSDYCVRVLGTFEDYRRGLRTSVDSERFLRGDIRCQLAPGRDGVPGGRRGSLR</sequence>
<proteinExistence type="predicted"/>
<keyword evidence="1" id="KW-0175">Coiled coil</keyword>
<keyword evidence="4" id="KW-1185">Reference proteome</keyword>
<accession>A0A498BTU9</accession>
<dbReference type="AlphaFoldDB" id="A0A498BTU9"/>
<evidence type="ECO:0000313" key="4">
    <source>
        <dbReference type="Proteomes" id="UP000275461"/>
    </source>
</evidence>
<evidence type="ECO:0000256" key="1">
    <source>
        <dbReference type="SAM" id="Coils"/>
    </source>
</evidence>
<organism evidence="3 4">
    <name type="scientific">Alkalispirillum mobile</name>
    <dbReference type="NCBI Taxonomy" id="85925"/>
    <lineage>
        <taxon>Bacteria</taxon>
        <taxon>Pseudomonadati</taxon>
        <taxon>Pseudomonadota</taxon>
        <taxon>Gammaproteobacteria</taxon>
        <taxon>Chromatiales</taxon>
        <taxon>Ectothiorhodospiraceae</taxon>
        <taxon>Alkalispirillum</taxon>
    </lineage>
</organism>
<feature type="chain" id="PRO_5019747679" description="Lipoprotein" evidence="2">
    <location>
        <begin position="20"/>
        <end position="208"/>
    </location>
</feature>